<dbReference type="Proteomes" id="UP000053675">
    <property type="component" value="Unassembled WGS sequence"/>
</dbReference>
<evidence type="ECO:0000313" key="2">
    <source>
        <dbReference type="Proteomes" id="UP000053675"/>
    </source>
</evidence>
<sequence length="76" mass="8482">MIDPYTPKTIRAYGLNIQGGTLYVSDEGECYVNCRLEGVVIKAHPDASDVFEDCLLVDCRGVEERLLRRSKITSTS</sequence>
<proteinExistence type="predicted"/>
<accession>A0A084UDK9</accession>
<dbReference type="RefSeq" id="WP_036482530.1">
    <property type="nucleotide sequence ID" value="NZ_JMQM01000001.1"/>
</dbReference>
<protein>
    <submittedName>
        <fullName evidence="1">Uncharacterized protein</fullName>
    </submittedName>
</protein>
<name>A0A084UDK9_9HYPH</name>
<dbReference type="AlphaFoldDB" id="A0A084UDK9"/>
<comment type="caution">
    <text evidence="1">The sequence shown here is derived from an EMBL/GenBank/DDBJ whole genome shotgun (WGS) entry which is preliminary data.</text>
</comment>
<gene>
    <name evidence="1" type="ORF">EL18_02087</name>
</gene>
<dbReference type="EMBL" id="JMQM01000001">
    <property type="protein sequence ID" value="KFB11045.1"/>
    <property type="molecule type" value="Genomic_DNA"/>
</dbReference>
<keyword evidence="2" id="KW-1185">Reference proteome</keyword>
<organism evidence="1 2">
    <name type="scientific">Nitratireductor basaltis</name>
    <dbReference type="NCBI Taxonomy" id="472175"/>
    <lineage>
        <taxon>Bacteria</taxon>
        <taxon>Pseudomonadati</taxon>
        <taxon>Pseudomonadota</taxon>
        <taxon>Alphaproteobacteria</taxon>
        <taxon>Hyphomicrobiales</taxon>
        <taxon>Phyllobacteriaceae</taxon>
        <taxon>Nitratireductor</taxon>
    </lineage>
</organism>
<dbReference type="STRING" id="472175.EL18_02087"/>
<reference evidence="1 2" key="1">
    <citation type="submission" date="2014-05" db="EMBL/GenBank/DDBJ databases">
        <title>Draft Genome Sequence of Nitratireductor basaltis Strain UMTGB225, A Marine Bacterium Isolated from Green Barrel Tunicate.</title>
        <authorList>
            <person name="Gan H.Y."/>
        </authorList>
    </citation>
    <scope>NUCLEOTIDE SEQUENCE [LARGE SCALE GENOMIC DNA]</scope>
    <source>
        <strain evidence="1 2">UMTGB225</strain>
    </source>
</reference>
<evidence type="ECO:0000313" key="1">
    <source>
        <dbReference type="EMBL" id="KFB11045.1"/>
    </source>
</evidence>